<gene>
    <name evidence="9" type="ORF">MNOR_LOCUS10173</name>
</gene>
<dbReference type="Pfam" id="PF01403">
    <property type="entry name" value="Sema"/>
    <property type="match status" value="1"/>
</dbReference>
<sequence>MCFNKGKSEDDCQNYIRVLVKEDNEVFLICGTNAYKPLCRQYSQQENGSWEFTESSGIGKCPFDPRHNSTYVFTDGSLYSGTVADFQGVTPLIFRETLKTDHNDYKQLNDPNFVHSFSFGEYVYFFFRETATEYMNCGKRVYSRVARVCKDDKGGISNRFEKSWTSFLKSRLNCSVPGDYPYYFDEIQSLSKVISGVYGGQEETLVYAVFTTPSNSIPGSAICAFSMQDITKAFSGSFKEQENLNSNWLPVHYTKLPSVQPGLCVNDSRSLPLDNINFIMGHPLMDQSVPAFHGQPLLMKTTFDYRFSHLAVDSQVPLVDGDKLDVFYIATDSGIILKAINAYSSLLKNEVEAVIVEEIYAVSAPIVNLQLVKANNGSSSSLIIITDKEVTSISLHRCSVADSCLSCVGLRDPYCGWLEDAQDCVALNDTTLTLALQNVSSGFHDSCPPEIVTTHIPSTTETTTTEAPSTPEPMTCAPCICPEPFTTISTIPVTEAVVIEDITEDVILHGVQPTEDELNNISNIIPLIPREDVKVVNILDSELSQEDEENISNALFPITNIEIATPIPSQEIAYAVGDVFDPIIGASLGVGSGVYTAETLAIAVVVTCVGALAIGFILGFLFSRKCITEDYNTGDTSYLDTKLAKKENVESVLGSNSNSEANIKKINNLVTSYTPKNTNGETTNSTTDPSLLKSVKCAYI</sequence>
<evidence type="ECO:0000259" key="8">
    <source>
        <dbReference type="PROSITE" id="PS51004"/>
    </source>
</evidence>
<dbReference type="GO" id="GO:0007411">
    <property type="term" value="P:axon guidance"/>
    <property type="evidence" value="ECO:0007669"/>
    <property type="project" value="TreeGrafter"/>
</dbReference>
<dbReference type="Proteomes" id="UP001497623">
    <property type="component" value="Unassembled WGS sequence"/>
</dbReference>
<dbReference type="InterPro" id="IPR002165">
    <property type="entry name" value="Plexin_repeat"/>
</dbReference>
<dbReference type="GO" id="GO:0045499">
    <property type="term" value="F:chemorepellent activity"/>
    <property type="evidence" value="ECO:0007669"/>
    <property type="project" value="TreeGrafter"/>
</dbReference>
<accession>A0AAV2QCI4</accession>
<feature type="domain" description="Sema" evidence="8">
    <location>
        <begin position="1"/>
        <end position="395"/>
    </location>
</feature>
<protein>
    <recommendedName>
        <fullName evidence="8">Sema domain-containing protein</fullName>
    </recommendedName>
</protein>
<name>A0AAV2QCI4_MEGNR</name>
<dbReference type="InterPro" id="IPR027231">
    <property type="entry name" value="Semaphorin"/>
</dbReference>
<organism evidence="9 10">
    <name type="scientific">Meganyctiphanes norvegica</name>
    <name type="common">Northern krill</name>
    <name type="synonym">Thysanopoda norvegica</name>
    <dbReference type="NCBI Taxonomy" id="48144"/>
    <lineage>
        <taxon>Eukaryota</taxon>
        <taxon>Metazoa</taxon>
        <taxon>Ecdysozoa</taxon>
        <taxon>Arthropoda</taxon>
        <taxon>Crustacea</taxon>
        <taxon>Multicrustacea</taxon>
        <taxon>Malacostraca</taxon>
        <taxon>Eumalacostraca</taxon>
        <taxon>Eucarida</taxon>
        <taxon>Euphausiacea</taxon>
        <taxon>Euphausiidae</taxon>
        <taxon>Meganyctiphanes</taxon>
    </lineage>
</organism>
<keyword evidence="7" id="KW-1133">Transmembrane helix</keyword>
<evidence type="ECO:0000256" key="3">
    <source>
        <dbReference type="ARBA" id="ARBA00023136"/>
    </source>
</evidence>
<keyword evidence="10" id="KW-1185">Reference proteome</keyword>
<dbReference type="FunFam" id="2.130.10.10:FF:000346">
    <property type="entry name" value="Sema-1a, isoform D"/>
    <property type="match status" value="1"/>
</dbReference>
<dbReference type="EMBL" id="CAXKWB010005062">
    <property type="protein sequence ID" value="CAL4076515.1"/>
    <property type="molecule type" value="Genomic_DNA"/>
</dbReference>
<keyword evidence="4" id="KW-1015">Disulfide bond</keyword>
<comment type="subcellular location">
    <subcellularLocation>
        <location evidence="1">Membrane</location>
    </subcellularLocation>
</comment>
<dbReference type="InterPro" id="IPR001627">
    <property type="entry name" value="Semap_dom"/>
</dbReference>
<evidence type="ECO:0000313" key="10">
    <source>
        <dbReference type="Proteomes" id="UP001497623"/>
    </source>
</evidence>
<evidence type="ECO:0000256" key="1">
    <source>
        <dbReference type="ARBA" id="ARBA00004370"/>
    </source>
</evidence>
<dbReference type="SUPFAM" id="SSF103575">
    <property type="entry name" value="Plexin repeat"/>
    <property type="match status" value="1"/>
</dbReference>
<dbReference type="InterPro" id="IPR015943">
    <property type="entry name" value="WD40/YVTN_repeat-like_dom_sf"/>
</dbReference>
<dbReference type="GO" id="GO:0030335">
    <property type="term" value="P:positive regulation of cell migration"/>
    <property type="evidence" value="ECO:0007669"/>
    <property type="project" value="TreeGrafter"/>
</dbReference>
<dbReference type="GO" id="GO:0071526">
    <property type="term" value="P:semaphorin-plexin signaling pathway"/>
    <property type="evidence" value="ECO:0007669"/>
    <property type="project" value="TreeGrafter"/>
</dbReference>
<dbReference type="AlphaFoldDB" id="A0AAV2QCI4"/>
<evidence type="ECO:0000313" key="9">
    <source>
        <dbReference type="EMBL" id="CAL4076515.1"/>
    </source>
</evidence>
<dbReference type="SMART" id="SM00630">
    <property type="entry name" value="Sema"/>
    <property type="match status" value="1"/>
</dbReference>
<dbReference type="PANTHER" id="PTHR11036:SF127">
    <property type="entry name" value="SEMAPHORIN-1A"/>
    <property type="match status" value="1"/>
</dbReference>
<dbReference type="InterPro" id="IPR036352">
    <property type="entry name" value="Semap_dom_sf"/>
</dbReference>
<comment type="caution">
    <text evidence="6">Lacks conserved residue(s) required for the propagation of feature annotation.</text>
</comment>
<proteinExistence type="predicted"/>
<evidence type="ECO:0000256" key="7">
    <source>
        <dbReference type="SAM" id="Phobius"/>
    </source>
</evidence>
<dbReference type="SMART" id="SM00423">
    <property type="entry name" value="PSI"/>
    <property type="match status" value="1"/>
</dbReference>
<reference evidence="9 10" key="1">
    <citation type="submission" date="2024-05" db="EMBL/GenBank/DDBJ databases">
        <authorList>
            <person name="Wallberg A."/>
        </authorList>
    </citation>
    <scope>NUCLEOTIDE SEQUENCE [LARGE SCALE GENOMIC DNA]</scope>
</reference>
<dbReference type="SUPFAM" id="SSF101912">
    <property type="entry name" value="Sema domain"/>
    <property type="match status" value="1"/>
</dbReference>
<evidence type="ECO:0000256" key="5">
    <source>
        <dbReference type="ARBA" id="ARBA00023180"/>
    </source>
</evidence>
<dbReference type="Gene3D" id="2.130.10.10">
    <property type="entry name" value="YVTN repeat-like/Quinoprotein amine dehydrogenase"/>
    <property type="match status" value="1"/>
</dbReference>
<keyword evidence="2" id="KW-0524">Neurogenesis</keyword>
<keyword evidence="7" id="KW-0812">Transmembrane</keyword>
<evidence type="ECO:0000256" key="4">
    <source>
        <dbReference type="ARBA" id="ARBA00023157"/>
    </source>
</evidence>
<evidence type="ECO:0000256" key="2">
    <source>
        <dbReference type="ARBA" id="ARBA00022902"/>
    </source>
</evidence>
<keyword evidence="5" id="KW-0325">Glycoprotein</keyword>
<keyword evidence="3 7" id="KW-0472">Membrane</keyword>
<dbReference type="InterPro" id="IPR016201">
    <property type="entry name" value="PSI"/>
</dbReference>
<dbReference type="GO" id="GO:0005886">
    <property type="term" value="C:plasma membrane"/>
    <property type="evidence" value="ECO:0007669"/>
    <property type="project" value="TreeGrafter"/>
</dbReference>
<dbReference type="PANTHER" id="PTHR11036">
    <property type="entry name" value="SEMAPHORIN"/>
    <property type="match status" value="1"/>
</dbReference>
<dbReference type="Pfam" id="PF01437">
    <property type="entry name" value="PSI"/>
    <property type="match status" value="1"/>
</dbReference>
<dbReference type="PROSITE" id="PS51004">
    <property type="entry name" value="SEMA"/>
    <property type="match status" value="1"/>
</dbReference>
<feature type="transmembrane region" description="Helical" evidence="7">
    <location>
        <begin position="600"/>
        <end position="622"/>
    </location>
</feature>
<dbReference type="Gene3D" id="3.30.1680.10">
    <property type="entry name" value="ligand-binding face of the semaphorins, domain 2"/>
    <property type="match status" value="1"/>
</dbReference>
<dbReference type="GO" id="GO:0030215">
    <property type="term" value="F:semaphorin receptor binding"/>
    <property type="evidence" value="ECO:0007669"/>
    <property type="project" value="InterPro"/>
</dbReference>
<evidence type="ECO:0000256" key="6">
    <source>
        <dbReference type="PROSITE-ProRule" id="PRU00352"/>
    </source>
</evidence>
<comment type="caution">
    <text evidence="9">The sequence shown here is derived from an EMBL/GenBank/DDBJ whole genome shotgun (WGS) entry which is preliminary data.</text>
</comment>